<proteinExistence type="predicted"/>
<sequence length="224" mass="23475">MYAEALHKAQDQHYAAQAQLAADPWAAFPDARPSGAEAKGDRLGPWTKYGAPASSRNATQVKAPDGSIVEFPAGTPEAAMTKAMQEKFGGPTAPAPNVFDQFDQLAVPAGFKLVGQAPAATEPRHSTSTDVGLSFASGVPRGVVETAMTPITLNRAGESLGGWLYDKAEGPVRSMLGTESAMPGPEHDQFKDFLISPITGAVNYALRKLSGSENVDVRSGVYAT</sequence>
<dbReference type="RefSeq" id="WP_354418141.1">
    <property type="nucleotide sequence ID" value="NZ_JBEPLM010000030.1"/>
</dbReference>
<name>A0ABV2I4D5_9HYPH</name>
<gene>
    <name evidence="2" type="ORF">ABID26_007203</name>
</gene>
<accession>A0ABV2I4D5</accession>
<keyword evidence="3" id="KW-1185">Reference proteome</keyword>
<comment type="caution">
    <text evidence="2">The sequence shown here is derived from an EMBL/GenBank/DDBJ whole genome shotgun (WGS) entry which is preliminary data.</text>
</comment>
<dbReference type="EMBL" id="JBEPLM010000030">
    <property type="protein sequence ID" value="MET3597777.1"/>
    <property type="molecule type" value="Genomic_DNA"/>
</dbReference>
<dbReference type="Proteomes" id="UP001549036">
    <property type="component" value="Unassembled WGS sequence"/>
</dbReference>
<reference evidence="2 3" key="1">
    <citation type="submission" date="2024-06" db="EMBL/GenBank/DDBJ databases">
        <title>Genomic Encyclopedia of Type Strains, Phase IV (KMG-IV): sequencing the most valuable type-strain genomes for metagenomic binning, comparative biology and taxonomic classification.</title>
        <authorList>
            <person name="Goeker M."/>
        </authorList>
    </citation>
    <scope>NUCLEOTIDE SEQUENCE [LARGE SCALE GENOMIC DNA]</scope>
    <source>
        <strain evidence="2 3">DSM 29846</strain>
    </source>
</reference>
<organism evidence="2 3">
    <name type="scientific">Mesorhizobium shonense</name>
    <dbReference type="NCBI Taxonomy" id="1209948"/>
    <lineage>
        <taxon>Bacteria</taxon>
        <taxon>Pseudomonadati</taxon>
        <taxon>Pseudomonadota</taxon>
        <taxon>Alphaproteobacteria</taxon>
        <taxon>Hyphomicrobiales</taxon>
        <taxon>Phyllobacteriaceae</taxon>
        <taxon>Mesorhizobium</taxon>
    </lineage>
</organism>
<evidence type="ECO:0000313" key="2">
    <source>
        <dbReference type="EMBL" id="MET3597777.1"/>
    </source>
</evidence>
<evidence type="ECO:0000313" key="3">
    <source>
        <dbReference type="Proteomes" id="UP001549036"/>
    </source>
</evidence>
<protein>
    <submittedName>
        <fullName evidence="2">Uncharacterized protein</fullName>
    </submittedName>
</protein>
<feature type="region of interest" description="Disordered" evidence="1">
    <location>
        <begin position="31"/>
        <end position="60"/>
    </location>
</feature>
<evidence type="ECO:0000256" key="1">
    <source>
        <dbReference type="SAM" id="MobiDB-lite"/>
    </source>
</evidence>